<dbReference type="OrthoDB" id="274828at2759"/>
<comment type="caution">
    <text evidence="9">The sequence shown here is derived from an EMBL/GenBank/DDBJ whole genome shotgun (WGS) entry which is preliminary data.</text>
</comment>
<keyword evidence="4 9" id="KW-0689">Ribosomal protein</keyword>
<dbReference type="GO" id="GO:0005763">
    <property type="term" value="C:mitochondrial small ribosomal subunit"/>
    <property type="evidence" value="ECO:0007669"/>
    <property type="project" value="TreeGrafter"/>
</dbReference>
<comment type="similarity">
    <text evidence="2">Belongs to the mitochondrion-specific ribosomal protein mS29 family.</text>
</comment>
<dbReference type="AlphaFoldDB" id="A0A1U7LW32"/>
<keyword evidence="5" id="KW-0496">Mitochondrion</keyword>
<evidence type="ECO:0000313" key="10">
    <source>
        <dbReference type="Proteomes" id="UP000186594"/>
    </source>
</evidence>
<evidence type="ECO:0000256" key="3">
    <source>
        <dbReference type="ARBA" id="ARBA00022946"/>
    </source>
</evidence>
<evidence type="ECO:0000256" key="6">
    <source>
        <dbReference type="ARBA" id="ARBA00023274"/>
    </source>
</evidence>
<dbReference type="InterPro" id="IPR019368">
    <property type="entry name" value="Ribosomal_mS29"/>
</dbReference>
<feature type="region of interest" description="Disordered" evidence="8">
    <location>
        <begin position="34"/>
        <end position="60"/>
    </location>
</feature>
<keyword evidence="6" id="KW-0687">Ribonucleoprotein</keyword>
<organism evidence="9 10">
    <name type="scientific">Neolecta irregularis (strain DAH-3)</name>
    <dbReference type="NCBI Taxonomy" id="1198029"/>
    <lineage>
        <taxon>Eukaryota</taxon>
        <taxon>Fungi</taxon>
        <taxon>Dikarya</taxon>
        <taxon>Ascomycota</taxon>
        <taxon>Taphrinomycotina</taxon>
        <taxon>Neolectales</taxon>
        <taxon>Neolectaceae</taxon>
        <taxon>Neolecta</taxon>
    </lineage>
</organism>
<protein>
    <recommendedName>
        <fullName evidence="7">Small ribosomal subunit protein mS29</fullName>
    </recommendedName>
</protein>
<dbReference type="Proteomes" id="UP000186594">
    <property type="component" value="Unassembled WGS sequence"/>
</dbReference>
<evidence type="ECO:0000256" key="4">
    <source>
        <dbReference type="ARBA" id="ARBA00022980"/>
    </source>
</evidence>
<keyword evidence="3" id="KW-0809">Transit peptide</keyword>
<reference evidence="9 10" key="1">
    <citation type="submission" date="2016-04" db="EMBL/GenBank/DDBJ databases">
        <title>Evolutionary innovation and constraint leading to complex multicellularity in the Ascomycota.</title>
        <authorList>
            <person name="Cisse O."/>
            <person name="Nguyen A."/>
            <person name="Hewitt D.A."/>
            <person name="Jedd G."/>
            <person name="Stajich J.E."/>
        </authorList>
    </citation>
    <scope>NUCLEOTIDE SEQUENCE [LARGE SCALE GENOMIC DNA]</scope>
    <source>
        <strain evidence="9 10">DAH-3</strain>
    </source>
</reference>
<dbReference type="GO" id="GO:0003735">
    <property type="term" value="F:structural constituent of ribosome"/>
    <property type="evidence" value="ECO:0007669"/>
    <property type="project" value="TreeGrafter"/>
</dbReference>
<gene>
    <name evidence="9" type="ORF">NEOLI_000920</name>
</gene>
<dbReference type="PANTHER" id="PTHR12810:SF0">
    <property type="entry name" value="SMALL RIBOSOMAL SUBUNIT PROTEIN MS29"/>
    <property type="match status" value="1"/>
</dbReference>
<evidence type="ECO:0000256" key="8">
    <source>
        <dbReference type="SAM" id="MobiDB-lite"/>
    </source>
</evidence>
<dbReference type="Pfam" id="PF10236">
    <property type="entry name" value="DAP3"/>
    <property type="match status" value="1"/>
</dbReference>
<evidence type="ECO:0000256" key="2">
    <source>
        <dbReference type="ARBA" id="ARBA00009863"/>
    </source>
</evidence>
<dbReference type="STRING" id="1198029.A0A1U7LW32"/>
<keyword evidence="10" id="KW-1185">Reference proteome</keyword>
<evidence type="ECO:0000256" key="1">
    <source>
        <dbReference type="ARBA" id="ARBA00004173"/>
    </source>
</evidence>
<comment type="subcellular location">
    <subcellularLocation>
        <location evidence="1">Mitochondrion</location>
    </subcellularLocation>
</comment>
<dbReference type="PANTHER" id="PTHR12810">
    <property type="entry name" value="MITOCHONDRIAL 28S RIBOSOMAL PROTEIN S29"/>
    <property type="match status" value="1"/>
</dbReference>
<proteinExistence type="inferred from homology"/>
<dbReference type="EMBL" id="LXFE01000143">
    <property type="protein sequence ID" value="OLL26844.1"/>
    <property type="molecule type" value="Genomic_DNA"/>
</dbReference>
<sequence>MKLRRISLQASKSLKLYTRALSASRVCAKGPAVASKKKKASKPGYGPSKKKDKGSGGNKVKTTVDMAFQTTSLLKATLGCDPISSSFSARPKNLDIEELLKDSLTNSSLCGSCLASSAAITAKLSTLQVFHPCQGFQYFYQFSPVIRNETIDLCQRLDGKASSEMRRCLLTGPAGSGKSVLLLQAQVHALMNDWIVIAVPRGLELVDNTTSYSLDKNSGLYHQHQFTAALLERTKDANLDALGGIKCTRSYSFGQNKTIQLGDDLTRLIGCGIRDPLCSYEVLQALMEQLNQENRPSVLLTLDNFSALSVPSKYFTADLKSIHPHDFALASWFISYLNGSKKLVSAFLLDLSDI</sequence>
<accession>A0A1U7LW32</accession>
<evidence type="ECO:0000313" key="9">
    <source>
        <dbReference type="EMBL" id="OLL26844.1"/>
    </source>
</evidence>
<evidence type="ECO:0000256" key="7">
    <source>
        <dbReference type="ARBA" id="ARBA00035140"/>
    </source>
</evidence>
<name>A0A1U7LW32_NEOID</name>
<evidence type="ECO:0000256" key="5">
    <source>
        <dbReference type="ARBA" id="ARBA00023128"/>
    </source>
</evidence>